<evidence type="ECO:0000313" key="5">
    <source>
        <dbReference type="Proteomes" id="UP000663879"/>
    </source>
</evidence>
<dbReference type="AlphaFoldDB" id="A0A814MND0"/>
<dbReference type="OrthoDB" id="6500128at2759"/>
<dbReference type="Proteomes" id="UP000663879">
    <property type="component" value="Unassembled WGS sequence"/>
</dbReference>
<evidence type="ECO:0000256" key="1">
    <source>
        <dbReference type="ARBA" id="ARBA00004141"/>
    </source>
</evidence>
<comment type="subcellular location">
    <subcellularLocation>
        <location evidence="1">Membrane</location>
        <topology evidence="1">Multi-pass membrane protein</topology>
    </subcellularLocation>
</comment>
<accession>A0A814MND0</accession>
<feature type="non-terminal residue" evidence="4">
    <location>
        <position position="1"/>
    </location>
</feature>
<dbReference type="InterPro" id="IPR056227">
    <property type="entry name" value="TMD0_ABC"/>
</dbReference>
<feature type="transmembrane region" description="Helical" evidence="2">
    <location>
        <begin position="35"/>
        <end position="57"/>
    </location>
</feature>
<feature type="domain" description="ABC transporter TMD0" evidence="3">
    <location>
        <begin position="19"/>
        <end position="157"/>
    </location>
</feature>
<feature type="transmembrane region" description="Helical" evidence="2">
    <location>
        <begin position="104"/>
        <end position="125"/>
    </location>
</feature>
<evidence type="ECO:0000256" key="2">
    <source>
        <dbReference type="SAM" id="Phobius"/>
    </source>
</evidence>
<keyword evidence="2" id="KW-1133">Transmembrane helix</keyword>
<gene>
    <name evidence="4" type="ORF">OXX778_LOCUS20224</name>
</gene>
<keyword evidence="5" id="KW-1185">Reference proteome</keyword>
<dbReference type="Pfam" id="PF24357">
    <property type="entry name" value="TMD0_ABC"/>
    <property type="match status" value="1"/>
</dbReference>
<keyword evidence="2" id="KW-0812">Transmembrane</keyword>
<feature type="transmembrane region" description="Helical" evidence="2">
    <location>
        <begin position="69"/>
        <end position="92"/>
    </location>
</feature>
<dbReference type="GO" id="GO:0016020">
    <property type="term" value="C:membrane"/>
    <property type="evidence" value="ECO:0007669"/>
    <property type="project" value="UniProtKB-SubCell"/>
</dbReference>
<organism evidence="4 5">
    <name type="scientific">Brachionus calyciflorus</name>
    <dbReference type="NCBI Taxonomy" id="104777"/>
    <lineage>
        <taxon>Eukaryota</taxon>
        <taxon>Metazoa</taxon>
        <taxon>Spiralia</taxon>
        <taxon>Gnathifera</taxon>
        <taxon>Rotifera</taxon>
        <taxon>Eurotatoria</taxon>
        <taxon>Monogononta</taxon>
        <taxon>Pseudotrocha</taxon>
        <taxon>Ploima</taxon>
        <taxon>Brachionidae</taxon>
        <taxon>Brachionus</taxon>
    </lineage>
</organism>
<keyword evidence="2" id="KW-0472">Membrane</keyword>
<reference evidence="4" key="1">
    <citation type="submission" date="2021-02" db="EMBL/GenBank/DDBJ databases">
        <authorList>
            <person name="Nowell W R."/>
        </authorList>
    </citation>
    <scope>NUCLEOTIDE SEQUENCE</scope>
    <source>
        <strain evidence="4">Ploen Becks lab</strain>
    </source>
</reference>
<comment type="caution">
    <text evidence="4">The sequence shown here is derived from an EMBL/GenBank/DDBJ whole genome shotgun (WGS) entry which is preliminary data.</text>
</comment>
<protein>
    <recommendedName>
        <fullName evidence="3">ABC transporter TMD0 domain-containing protein</fullName>
    </recommendedName>
</protein>
<dbReference type="EMBL" id="CAJNOC010006609">
    <property type="protein sequence ID" value="CAF1081744.1"/>
    <property type="molecule type" value="Genomic_DNA"/>
</dbReference>
<feature type="transmembrane region" description="Helical" evidence="2">
    <location>
        <begin position="132"/>
        <end position="150"/>
    </location>
</feature>
<sequence>MENKNIKFCDSPLWNVSSFAIDKQPDFSSCFQKTVLIWIPILILFIYSPISVGISFRNKNLPLGYSWRFLTKLLFTLLLIGVEIVNFFIYLIESLNSREVYVVNFVKPVILIISYMYVILLMYIFNRNRQKFSIVLTTFWTTLIFSYSVILRSKILNYDSQK</sequence>
<proteinExistence type="predicted"/>
<name>A0A814MND0_9BILA</name>
<evidence type="ECO:0000259" key="3">
    <source>
        <dbReference type="Pfam" id="PF24357"/>
    </source>
</evidence>
<evidence type="ECO:0000313" key="4">
    <source>
        <dbReference type="EMBL" id="CAF1081744.1"/>
    </source>
</evidence>